<accession>A0A818K4I3</accession>
<dbReference type="Gene3D" id="3.30.70.330">
    <property type="match status" value="2"/>
</dbReference>
<dbReference type="InterPro" id="IPR017907">
    <property type="entry name" value="Znf_RING_CS"/>
</dbReference>
<evidence type="ECO:0000256" key="9">
    <source>
        <dbReference type="ARBA" id="ARBA00022806"/>
    </source>
</evidence>
<dbReference type="SMART" id="SM00847">
    <property type="entry name" value="HA2"/>
    <property type="match status" value="1"/>
</dbReference>
<keyword evidence="8" id="KW-0378">Hydrolase</keyword>
<dbReference type="EC" id="3.6.4.13" evidence="1"/>
<dbReference type="GO" id="GO:0003723">
    <property type="term" value="F:RNA binding"/>
    <property type="evidence" value="ECO:0007669"/>
    <property type="project" value="UniProtKB-UniRule"/>
</dbReference>
<dbReference type="CDD" id="cd18791">
    <property type="entry name" value="SF2_C_RHA"/>
    <property type="match status" value="1"/>
</dbReference>
<dbReference type="SMART" id="SM00647">
    <property type="entry name" value="IBR"/>
    <property type="match status" value="1"/>
</dbReference>
<dbReference type="SUPFAM" id="SSF57850">
    <property type="entry name" value="RING/U-box"/>
    <property type="match status" value="2"/>
</dbReference>
<evidence type="ECO:0000256" key="6">
    <source>
        <dbReference type="ARBA" id="ARBA00022771"/>
    </source>
</evidence>
<dbReference type="PROSITE" id="PS00690">
    <property type="entry name" value="DEAH_ATP_HELICASE"/>
    <property type="match status" value="1"/>
</dbReference>
<evidence type="ECO:0000313" key="22">
    <source>
        <dbReference type="EMBL" id="CAF3548768.1"/>
    </source>
</evidence>
<keyword evidence="7" id="KW-0833">Ubl conjugation pathway</keyword>
<dbReference type="InterPro" id="IPR056247">
    <property type="entry name" value="KH_DEAH11/12_2nd"/>
</dbReference>
<keyword evidence="6 13" id="KW-0863">Zinc-finger</keyword>
<dbReference type="Pfam" id="PF01485">
    <property type="entry name" value="IBR"/>
    <property type="match status" value="1"/>
</dbReference>
<evidence type="ECO:0000256" key="12">
    <source>
        <dbReference type="ARBA" id="ARBA00038040"/>
    </source>
</evidence>
<dbReference type="PROSITE" id="PS00518">
    <property type="entry name" value="ZF_RING_1"/>
    <property type="match status" value="1"/>
</dbReference>
<evidence type="ECO:0000259" key="19">
    <source>
        <dbReference type="PROSITE" id="PS51192"/>
    </source>
</evidence>
<dbReference type="InterPro" id="IPR011545">
    <property type="entry name" value="DEAD/DEAH_box_helicase_dom"/>
</dbReference>
<evidence type="ECO:0000256" key="14">
    <source>
        <dbReference type="PROSITE-ProRule" id="PRU00176"/>
    </source>
</evidence>
<feature type="domain" description="RRM" evidence="18">
    <location>
        <begin position="978"/>
        <end position="1049"/>
    </location>
</feature>
<dbReference type="InterPro" id="IPR035979">
    <property type="entry name" value="RBD_domain_sf"/>
</dbReference>
<feature type="domain" description="Helicase ATP-binding" evidence="19">
    <location>
        <begin position="232"/>
        <end position="396"/>
    </location>
</feature>
<dbReference type="Proteomes" id="UP000663872">
    <property type="component" value="Unassembled WGS sequence"/>
</dbReference>
<dbReference type="SUPFAM" id="SSF52540">
    <property type="entry name" value="P-loop containing nucleoside triphosphate hydrolases"/>
    <property type="match status" value="1"/>
</dbReference>
<name>A0A818K4I3_9BILA</name>
<dbReference type="GO" id="GO:0034458">
    <property type="term" value="F:3'-5' RNA helicase activity"/>
    <property type="evidence" value="ECO:0007669"/>
    <property type="project" value="TreeGrafter"/>
</dbReference>
<feature type="compositionally biased region" description="Basic and acidic residues" evidence="16">
    <location>
        <begin position="7"/>
        <end position="25"/>
    </location>
</feature>
<reference evidence="22" key="1">
    <citation type="submission" date="2021-02" db="EMBL/GenBank/DDBJ databases">
        <authorList>
            <person name="Nowell W R."/>
        </authorList>
    </citation>
    <scope>NUCLEOTIDE SEQUENCE</scope>
</reference>
<keyword evidence="15" id="KW-0175">Coiled coil</keyword>
<dbReference type="InterPro" id="IPR048333">
    <property type="entry name" value="HA2_WH"/>
</dbReference>
<dbReference type="InterPro" id="IPR001841">
    <property type="entry name" value="Znf_RING"/>
</dbReference>
<dbReference type="InterPro" id="IPR002867">
    <property type="entry name" value="IBR_dom"/>
</dbReference>
<evidence type="ECO:0000259" key="18">
    <source>
        <dbReference type="PROSITE" id="PS50102"/>
    </source>
</evidence>
<organism evidence="22 23">
    <name type="scientific">Rotaria socialis</name>
    <dbReference type="NCBI Taxonomy" id="392032"/>
    <lineage>
        <taxon>Eukaryota</taxon>
        <taxon>Metazoa</taxon>
        <taxon>Spiralia</taxon>
        <taxon>Gnathifera</taxon>
        <taxon>Rotifera</taxon>
        <taxon>Eurotatoria</taxon>
        <taxon>Bdelloidea</taxon>
        <taxon>Philodinida</taxon>
        <taxon>Philodinidae</taxon>
        <taxon>Rotaria</taxon>
    </lineage>
</organism>
<dbReference type="PANTHER" id="PTHR18934:SF91">
    <property type="entry name" value="PRE-MRNA-SPLICING FACTOR ATP-DEPENDENT RNA HELICASE PRP16"/>
    <property type="match status" value="1"/>
</dbReference>
<dbReference type="CDD" id="cd17917">
    <property type="entry name" value="DEXHc_RHA-like"/>
    <property type="match status" value="1"/>
</dbReference>
<dbReference type="SUPFAM" id="SSF54791">
    <property type="entry name" value="Eukaryotic type KH-domain (KH-domain type I)"/>
    <property type="match status" value="2"/>
</dbReference>
<dbReference type="CDD" id="cd00590">
    <property type="entry name" value="RRM_SF"/>
    <property type="match status" value="1"/>
</dbReference>
<proteinExistence type="inferred from homology"/>
<dbReference type="Pfam" id="PF00270">
    <property type="entry name" value="DEAD"/>
    <property type="match status" value="1"/>
</dbReference>
<dbReference type="GO" id="GO:0016740">
    <property type="term" value="F:transferase activity"/>
    <property type="evidence" value="ECO:0007669"/>
    <property type="project" value="UniProtKB-KW"/>
</dbReference>
<dbReference type="Pfam" id="PF00271">
    <property type="entry name" value="Helicase_C"/>
    <property type="match status" value="1"/>
</dbReference>
<sequence>MPLNSFKSKDNNAKPNRRDSHESTTRRVGVNPTLCRYGGDCRTKGCTFTHVNPPKDGTTKTSDCKYDVNCTRLGCHFNHPNGRLIDQKMVSLPDANQQNTASSRVVSQSPHLEKRAHQRHQQLSESELIEIIDQFLSKVEEFDTNDQESNNSDNEQVLDILEQNALQELRLQKFEFQSAINHLTAEYNSILSSTTDKKYNLLQLRRIKQKLERELKHWESRLPIYARRSDIIEKLEKNQVLILKADTGSGKSTQTVQYICDAHFIDEKQIICTQPRKLAARSLAARVAEEYGCEIGEEVGFQVGGGRPTTSHSTKIKFVTDTLFLNEFQHSPMLPQYSIVIVDEAHERKIDTDIVFGLMKQCLRKRKDLKLIVMSATLDIDLLYNYFASDFKCDILEVGGRTYPIEDFYLDDDVENYVQTSVAKAVEIHQSDEIGDILVFLTGPDEIDLALADLHKKLENDKSYIGMPLHGKLSEEENAQIFKKMPNKRKIIFSTNVAETSVTIDGIKHVIESGMVKEKMWDDKRKMQVLKIGQITKSSVKQRRGRAGRTSAGKCYHLYTIETYEAMDACSRAEILCTQPTIAILKLKHLNIDNIELFEWLQSPPASSLHEAYQILMWLNALDSQGKLTQLGRTMARLDIDPKLTAMLYKGKELNCLSYALILAGMLTVSQSIWWSSKDQESKDMASRARAEFSHKTGDHITLINVYLKWNAFCANNENKKQQYGWCKSHSVNGKLLQVVQDFIKEKAKQMEYEVKIPNSEELDGHVIDCLLQCITAGHFMNLAISHGPLRAGYKVISAFSQMTTEPVTARVFRTSTLCLNDQMPKYVFFNELLSLNGTNYITVLSSIDLGCLESVSQQWYAAVNGTSLHTIAFESFSFGNIGAILLRAVVGKRNCNLNKLEETTQTIVDVDYKQSRLTIWSRKADLEKAKKIVEDIIQKEKEKLLVEAEEIQIVGRTRILMSAGGISQMILLESDYIRIILTKLPTTITEERIRDLCETFGQVRRIDFIRQNENSSSVAVTYSTVEQARFAFCELNGYIEQGREISVSDSCLKTEAVISKQNCRLKAIWYLTKSTGNGKIIFRQEKSALKAYELLQSLNYQCHYQRSNDLPTMKVVYYLSKHNRKAFINFESLQQAHEAVLKMNNPQTITLAQNKQNRTGSVLFQGFPEDTDEEDVRSYFQGCNGLTDVQILRGRKGQIFKKPESAADDIKAIFNRYTSFQRDTITFNPKVFNGKLEASVEFLDMTELTQAIEEMNGKTGFIGCGKVRLSERVQKNKNDANKKKEDEYVIQLQRLHKSLDKYHLINILKESQLYDDVKNVIIYREKLENRNPTTKRTDVALKEEEDIGLIGLRSMFLSTKDLFRSVPDCQIPSSTPDGTVTALVLFNDPIDITTAIKTYDNQVIQLFKGSSNLRLIPSIAHEIFINAALTKAIPDKIKQAIQYIREKYKRVYIKAVHSEKPGKATTMKIFIDGDDIQHITVAKITFDTLMKGMEYRFEDDSEKTRIIFDRVGTKLLQQIQNETGTYIWWNYSSSFVRIYGSDQASEEARKRIDEYIRDTLSSKNSTIILDIPSGYIRQVLKMSVTYWDVFAKEFNVEISTMVAKRQVRVVGKEQDVAKCEEAIKQSWSTIIVEQQALSKLLTVAADVECQICYELANYFLQACGHAFCLNCLKMQLSTKFDTTLTNQSLNIKCMISTCDSPLLLRDIKTIIDPKNIPKLARASLEAYLKADKDIQQCMGIDCKQVYRKSQHPQSYFCDVCLKTYCVKCEVEYHLGTTCDQYQALLKLKPEDRLAAYNIGKPAFLEVEKKAYSILTL</sequence>
<evidence type="ECO:0000256" key="13">
    <source>
        <dbReference type="PROSITE-ProRule" id="PRU00175"/>
    </source>
</evidence>
<dbReference type="PROSITE" id="PS50102">
    <property type="entry name" value="RRM"/>
    <property type="match status" value="1"/>
</dbReference>
<dbReference type="PROSITE" id="PS51194">
    <property type="entry name" value="HELICASE_CTER"/>
    <property type="match status" value="1"/>
</dbReference>
<dbReference type="EMBL" id="CAJNYT010003311">
    <property type="protein sequence ID" value="CAF3548768.1"/>
    <property type="molecule type" value="Genomic_DNA"/>
</dbReference>
<dbReference type="GO" id="GO:0005524">
    <property type="term" value="F:ATP binding"/>
    <property type="evidence" value="ECO:0007669"/>
    <property type="project" value="UniProtKB-KW"/>
</dbReference>
<dbReference type="SUPFAM" id="SSF54928">
    <property type="entry name" value="RNA-binding domain, RBD"/>
    <property type="match status" value="2"/>
</dbReference>
<dbReference type="Pfam" id="PF00076">
    <property type="entry name" value="RRM_1"/>
    <property type="match status" value="1"/>
</dbReference>
<dbReference type="GO" id="GO:0008270">
    <property type="term" value="F:zinc ion binding"/>
    <property type="evidence" value="ECO:0007669"/>
    <property type="project" value="UniProtKB-KW"/>
</dbReference>
<evidence type="ECO:0000256" key="10">
    <source>
        <dbReference type="ARBA" id="ARBA00022833"/>
    </source>
</evidence>
<keyword evidence="5" id="KW-0547">Nucleotide-binding</keyword>
<dbReference type="InterPro" id="IPR036612">
    <property type="entry name" value="KH_dom_type_1_sf"/>
</dbReference>
<keyword evidence="4" id="KW-0677">Repeat</keyword>
<evidence type="ECO:0000256" key="3">
    <source>
        <dbReference type="ARBA" id="ARBA00022723"/>
    </source>
</evidence>
<dbReference type="InterPro" id="IPR014001">
    <property type="entry name" value="Helicase_ATP-bd"/>
</dbReference>
<comment type="similarity">
    <text evidence="12">Belongs to the DEAD box helicase family. DEAH subfamily. PRP16 sub-subfamily.</text>
</comment>
<dbReference type="CDD" id="cd20335">
    <property type="entry name" value="BRcat_RBR"/>
    <property type="match status" value="1"/>
</dbReference>
<dbReference type="SMART" id="SM00360">
    <property type="entry name" value="RRM"/>
    <property type="match status" value="2"/>
</dbReference>
<keyword evidence="3" id="KW-0479">Metal-binding</keyword>
<comment type="caution">
    <text evidence="22">The sequence shown here is derived from an EMBL/GenBank/DDBJ whole genome shotgun (WGS) entry which is preliminary data.</text>
</comment>
<dbReference type="Gene3D" id="4.10.1000.40">
    <property type="match status" value="1"/>
</dbReference>
<dbReference type="SMART" id="SM00490">
    <property type="entry name" value="HELICc"/>
    <property type="match status" value="1"/>
</dbReference>
<dbReference type="InterPro" id="IPR001650">
    <property type="entry name" value="Helicase_C-like"/>
</dbReference>
<evidence type="ECO:0000256" key="16">
    <source>
        <dbReference type="SAM" id="MobiDB-lite"/>
    </source>
</evidence>
<dbReference type="SMART" id="SM00184">
    <property type="entry name" value="RING"/>
    <property type="match status" value="1"/>
</dbReference>
<dbReference type="Gene3D" id="3.40.50.300">
    <property type="entry name" value="P-loop containing nucleotide triphosphate hydrolases"/>
    <property type="match status" value="2"/>
</dbReference>
<dbReference type="InterPro" id="IPR000504">
    <property type="entry name" value="RRM_dom"/>
</dbReference>
<evidence type="ECO:0000256" key="4">
    <source>
        <dbReference type="ARBA" id="ARBA00022737"/>
    </source>
</evidence>
<evidence type="ECO:0000313" key="23">
    <source>
        <dbReference type="Proteomes" id="UP000663872"/>
    </source>
</evidence>
<gene>
    <name evidence="22" type="ORF">GRG538_LOCUS20130</name>
</gene>
<feature type="coiled-coil region" evidence="15">
    <location>
        <begin position="201"/>
        <end position="228"/>
    </location>
</feature>
<dbReference type="InterPro" id="IPR027417">
    <property type="entry name" value="P-loop_NTPase"/>
</dbReference>
<evidence type="ECO:0000256" key="15">
    <source>
        <dbReference type="SAM" id="Coils"/>
    </source>
</evidence>
<dbReference type="Gene3D" id="1.20.120.1080">
    <property type="match status" value="1"/>
</dbReference>
<dbReference type="InterPro" id="IPR013083">
    <property type="entry name" value="Znf_RING/FYVE/PHD"/>
</dbReference>
<dbReference type="Pfam" id="PF04408">
    <property type="entry name" value="WHD_HA2"/>
    <property type="match status" value="1"/>
</dbReference>
<keyword evidence="11" id="KW-0067">ATP-binding</keyword>
<evidence type="ECO:0000256" key="11">
    <source>
        <dbReference type="ARBA" id="ARBA00022840"/>
    </source>
</evidence>
<dbReference type="InterPro" id="IPR002464">
    <property type="entry name" value="DNA/RNA_helicase_DEAH_CS"/>
</dbReference>
<dbReference type="InterPro" id="IPR007502">
    <property type="entry name" value="Helicase-assoc_dom"/>
</dbReference>
<keyword evidence="14" id="KW-0694">RNA-binding</keyword>
<feature type="domain" description="Helicase C-terminal" evidence="20">
    <location>
        <begin position="421"/>
        <end position="591"/>
    </location>
</feature>
<evidence type="ECO:0000256" key="1">
    <source>
        <dbReference type="ARBA" id="ARBA00012552"/>
    </source>
</evidence>
<evidence type="ECO:0000256" key="7">
    <source>
        <dbReference type="ARBA" id="ARBA00022786"/>
    </source>
</evidence>
<dbReference type="SMART" id="SM00487">
    <property type="entry name" value="DEXDc"/>
    <property type="match status" value="1"/>
</dbReference>
<protein>
    <recommendedName>
        <fullName evidence="1">RNA helicase</fullName>
        <ecNumber evidence="1">3.6.4.13</ecNumber>
    </recommendedName>
</protein>
<evidence type="ECO:0000256" key="2">
    <source>
        <dbReference type="ARBA" id="ARBA00022679"/>
    </source>
</evidence>
<dbReference type="Pfam" id="PF21010">
    <property type="entry name" value="HA2_C"/>
    <property type="match status" value="1"/>
</dbReference>
<keyword evidence="10" id="KW-0862">Zinc</keyword>
<dbReference type="Pfam" id="PF24641">
    <property type="entry name" value="KH_DEAH11_2nd"/>
    <property type="match status" value="1"/>
</dbReference>
<keyword evidence="9" id="KW-0347">Helicase</keyword>
<evidence type="ECO:0000259" key="17">
    <source>
        <dbReference type="PROSITE" id="PS50089"/>
    </source>
</evidence>
<keyword evidence="2" id="KW-0808">Transferase</keyword>
<dbReference type="PROSITE" id="PS50089">
    <property type="entry name" value="ZF_RING_2"/>
    <property type="match status" value="1"/>
</dbReference>
<dbReference type="PROSITE" id="PS51192">
    <property type="entry name" value="HELICASE_ATP_BIND_1"/>
    <property type="match status" value="1"/>
</dbReference>
<dbReference type="GO" id="GO:0016787">
    <property type="term" value="F:hydrolase activity"/>
    <property type="evidence" value="ECO:0007669"/>
    <property type="project" value="UniProtKB-KW"/>
</dbReference>
<dbReference type="PROSITE" id="PS51873">
    <property type="entry name" value="TRIAD"/>
    <property type="match status" value="1"/>
</dbReference>
<evidence type="ECO:0000256" key="8">
    <source>
        <dbReference type="ARBA" id="ARBA00022801"/>
    </source>
</evidence>
<dbReference type="PANTHER" id="PTHR18934">
    <property type="entry name" value="ATP-DEPENDENT RNA HELICASE"/>
    <property type="match status" value="1"/>
</dbReference>
<evidence type="ECO:0000259" key="20">
    <source>
        <dbReference type="PROSITE" id="PS51194"/>
    </source>
</evidence>
<feature type="domain" description="RING-type" evidence="17">
    <location>
        <begin position="1650"/>
        <end position="1694"/>
    </location>
</feature>
<feature type="domain" description="RING-type" evidence="21">
    <location>
        <begin position="1646"/>
        <end position="1817"/>
    </location>
</feature>
<evidence type="ECO:0000259" key="21">
    <source>
        <dbReference type="PROSITE" id="PS51873"/>
    </source>
</evidence>
<feature type="region of interest" description="Disordered" evidence="16">
    <location>
        <begin position="1"/>
        <end position="27"/>
    </location>
</feature>
<dbReference type="InterPro" id="IPR044066">
    <property type="entry name" value="TRIAD_supradom"/>
</dbReference>
<dbReference type="InterPro" id="IPR012677">
    <property type="entry name" value="Nucleotide-bd_a/b_plait_sf"/>
</dbReference>
<dbReference type="Gene3D" id="3.30.40.10">
    <property type="entry name" value="Zinc/RING finger domain, C3HC4 (zinc finger)"/>
    <property type="match status" value="1"/>
</dbReference>
<evidence type="ECO:0000256" key="5">
    <source>
        <dbReference type="ARBA" id="ARBA00022741"/>
    </source>
</evidence>